<dbReference type="Pfam" id="PF00383">
    <property type="entry name" value="dCMP_cyt_deam_1"/>
    <property type="match status" value="1"/>
</dbReference>
<dbReference type="SUPFAM" id="SSF53927">
    <property type="entry name" value="Cytidine deaminase-like"/>
    <property type="match status" value="1"/>
</dbReference>
<dbReference type="InterPro" id="IPR016193">
    <property type="entry name" value="Cytidine_deaminase-like"/>
</dbReference>
<comment type="caution">
    <text evidence="4">The sequence shown here is derived from an EMBL/GenBank/DDBJ whole genome shotgun (WGS) entry which is preliminary data.</text>
</comment>
<evidence type="ECO:0000313" key="5">
    <source>
        <dbReference type="Proteomes" id="UP001595844"/>
    </source>
</evidence>
<organism evidence="4 5">
    <name type="scientific">Nocardia halotolerans</name>
    <dbReference type="NCBI Taxonomy" id="1755878"/>
    <lineage>
        <taxon>Bacteria</taxon>
        <taxon>Bacillati</taxon>
        <taxon>Actinomycetota</taxon>
        <taxon>Actinomycetes</taxon>
        <taxon>Mycobacteriales</taxon>
        <taxon>Nocardiaceae</taxon>
        <taxon>Nocardia</taxon>
    </lineage>
</organism>
<evidence type="ECO:0000259" key="3">
    <source>
        <dbReference type="PROSITE" id="PS51747"/>
    </source>
</evidence>
<evidence type="ECO:0000256" key="2">
    <source>
        <dbReference type="ARBA" id="ARBA00022833"/>
    </source>
</evidence>
<reference evidence="5" key="1">
    <citation type="journal article" date="2019" name="Int. J. Syst. Evol. Microbiol.">
        <title>The Global Catalogue of Microorganisms (GCM) 10K type strain sequencing project: providing services to taxonomists for standard genome sequencing and annotation.</title>
        <authorList>
            <consortium name="The Broad Institute Genomics Platform"/>
            <consortium name="The Broad Institute Genome Sequencing Center for Infectious Disease"/>
            <person name="Wu L."/>
            <person name="Ma J."/>
        </authorList>
    </citation>
    <scope>NUCLEOTIDE SEQUENCE [LARGE SCALE GENOMIC DNA]</scope>
    <source>
        <strain evidence="5">IBRC-M 10490</strain>
    </source>
</reference>
<sequence>MTTDIDNIHLGRAIDLARRAAAAGNRPFGAVVVDDDGDVVAEGENAAITSGNPTRHAELAAIADTIGAGYGPHLVGATVYASGEPCPMCATAMVLAGITRIVFAAATADFAPYLPPGGPMFTLTCAEVAESGGVPVVVEGPVPVAGALEVFAEYAAAR</sequence>
<dbReference type="InterPro" id="IPR016192">
    <property type="entry name" value="APOBEC/CMP_deaminase_Zn-bd"/>
</dbReference>
<gene>
    <name evidence="4" type="ORF">ACFO5K_22485</name>
</gene>
<feature type="domain" description="CMP/dCMP-type deaminase" evidence="3">
    <location>
        <begin position="4"/>
        <end position="121"/>
    </location>
</feature>
<dbReference type="PROSITE" id="PS51747">
    <property type="entry name" value="CYT_DCMP_DEAMINASES_2"/>
    <property type="match status" value="1"/>
</dbReference>
<keyword evidence="5" id="KW-1185">Reference proteome</keyword>
<dbReference type="PANTHER" id="PTHR11079">
    <property type="entry name" value="CYTOSINE DEAMINASE FAMILY MEMBER"/>
    <property type="match status" value="1"/>
</dbReference>
<dbReference type="Gene3D" id="3.40.140.10">
    <property type="entry name" value="Cytidine Deaminase, domain 2"/>
    <property type="match status" value="1"/>
</dbReference>
<dbReference type="InterPro" id="IPR002125">
    <property type="entry name" value="CMP_dCMP_dom"/>
</dbReference>
<dbReference type="PROSITE" id="PS00903">
    <property type="entry name" value="CYT_DCMP_DEAMINASES_1"/>
    <property type="match status" value="1"/>
</dbReference>
<dbReference type="Proteomes" id="UP001595844">
    <property type="component" value="Unassembled WGS sequence"/>
</dbReference>
<dbReference type="EMBL" id="JBHSDL010000028">
    <property type="protein sequence ID" value="MFC4376862.1"/>
    <property type="molecule type" value="Genomic_DNA"/>
</dbReference>
<evidence type="ECO:0000313" key="4">
    <source>
        <dbReference type="EMBL" id="MFC4376862.1"/>
    </source>
</evidence>
<protein>
    <submittedName>
        <fullName evidence="4">Deaminase</fullName>
    </submittedName>
</protein>
<keyword evidence="1" id="KW-0479">Metal-binding</keyword>
<dbReference type="PANTHER" id="PTHR11079:SF162">
    <property type="entry name" value="RIBOFLAVIN BIOSYNTHESIS PROTEIN PYRD, CHLOROPLASTIC"/>
    <property type="match status" value="1"/>
</dbReference>
<dbReference type="RefSeq" id="WP_378566484.1">
    <property type="nucleotide sequence ID" value="NZ_JBHSDL010000028.1"/>
</dbReference>
<accession>A0ABV8VPL0</accession>
<proteinExistence type="predicted"/>
<evidence type="ECO:0000256" key="1">
    <source>
        <dbReference type="ARBA" id="ARBA00022723"/>
    </source>
</evidence>
<keyword evidence="2" id="KW-0862">Zinc</keyword>
<name>A0ABV8VPL0_9NOCA</name>